<organism evidence="9 10">
    <name type="scientific">Aliidongia dinghuensis</name>
    <dbReference type="NCBI Taxonomy" id="1867774"/>
    <lineage>
        <taxon>Bacteria</taxon>
        <taxon>Pseudomonadati</taxon>
        <taxon>Pseudomonadota</taxon>
        <taxon>Alphaproteobacteria</taxon>
        <taxon>Rhodospirillales</taxon>
        <taxon>Dongiaceae</taxon>
        <taxon>Aliidongia</taxon>
    </lineage>
</organism>
<name>A0A8J2YU55_9PROT</name>
<keyword evidence="10" id="KW-1185">Reference proteome</keyword>
<dbReference type="Proteomes" id="UP000646365">
    <property type="component" value="Unassembled WGS sequence"/>
</dbReference>
<dbReference type="Pfam" id="PF22638">
    <property type="entry name" value="FlgK_D1"/>
    <property type="match status" value="1"/>
</dbReference>
<dbReference type="Pfam" id="PF06429">
    <property type="entry name" value="Flg_bbr_C"/>
    <property type="match status" value="1"/>
</dbReference>
<keyword evidence="9" id="KW-0969">Cilium</keyword>
<evidence type="ECO:0000256" key="5">
    <source>
        <dbReference type="ARBA" id="ARBA00022525"/>
    </source>
</evidence>
<keyword evidence="6" id="KW-0975">Bacterial flagellum</keyword>
<keyword evidence="5" id="KW-0964">Secreted</keyword>
<keyword evidence="9" id="KW-0282">Flagellum</keyword>
<evidence type="ECO:0000256" key="1">
    <source>
        <dbReference type="ARBA" id="ARBA00004365"/>
    </source>
</evidence>
<dbReference type="GO" id="GO:0044780">
    <property type="term" value="P:bacterial-type flagellum assembly"/>
    <property type="evidence" value="ECO:0007669"/>
    <property type="project" value="InterPro"/>
</dbReference>
<sequence>MSLLSILSNATNALLNSQAQINVVSSNIGNAQNPNYSQRSAVVIDKTQQNGGGNEVVDVQRAVDGTLQANYLNNVTDSAAKTTINQLYTQLEQLTGSSTNSPVLTSAMQAFQNAWQALQATPEDKTTQQQVITSAQSLVQTLQTVAHGVAKLQSQVKTQLGTDVNTLNTSLSQIATLNAQIASGKHAGQDTTSLQDARDQLITTVAGLVPIQQQQNSDGTVYLTTPSGVALVQQNATSFSYDATSDTFYATNDPNKTSLNGALTSGQIGAEIGILASDPTGINQINAFVGAVNSPLAQLGALNATIAANYAATPSVPATAAQVAQQAADVAAIQAQLPTATVVTTNTNGTVSVSTPAGLQLTTATSFNQLAYDPTSNTIYDQSSGTSINSLLPPASTSPATTASSAAAGLQSVAATTSGGPGAAPLFQLTNQLNSIADLFYSSTGSTAFQTAYDNASPTNAGELASSFFTFGGNASGTSSDVFNLQVNSALVNGTSTVKQAAAITVATEFTSGPTAYTALSQVNAAASDQSGRAAQATSDQTTAAANTTAAQQAYRNVTGVSTDQQLAQLVALQNAYSAAAKIISTVQELETTLLTAVGGA</sequence>
<dbReference type="InterPro" id="IPR002371">
    <property type="entry name" value="FlgK"/>
</dbReference>
<feature type="domain" description="Flagellar basal-body/hook protein C-terminal" evidence="7">
    <location>
        <begin position="553"/>
        <end position="595"/>
    </location>
</feature>
<accession>A0A8J2YU55</accession>
<comment type="subcellular location">
    <subcellularLocation>
        <location evidence="1">Bacterial flagellum</location>
    </subcellularLocation>
    <subcellularLocation>
        <location evidence="2">Secreted</location>
    </subcellularLocation>
</comment>
<feature type="domain" description="Flagellar hook-associated protein FlgK helical" evidence="8">
    <location>
        <begin position="89"/>
        <end position="271"/>
    </location>
</feature>
<dbReference type="PANTHER" id="PTHR30033">
    <property type="entry name" value="FLAGELLAR HOOK-ASSOCIATED PROTEIN 1"/>
    <property type="match status" value="1"/>
</dbReference>
<dbReference type="GO" id="GO:0005576">
    <property type="term" value="C:extracellular region"/>
    <property type="evidence" value="ECO:0007669"/>
    <property type="project" value="UniProtKB-SubCell"/>
</dbReference>
<reference evidence="9" key="1">
    <citation type="journal article" date="2014" name="Int. J. Syst. Evol. Microbiol.">
        <title>Complete genome sequence of Corynebacterium casei LMG S-19264T (=DSM 44701T), isolated from a smear-ripened cheese.</title>
        <authorList>
            <consortium name="US DOE Joint Genome Institute (JGI-PGF)"/>
            <person name="Walter F."/>
            <person name="Albersmeier A."/>
            <person name="Kalinowski J."/>
            <person name="Ruckert C."/>
        </authorList>
    </citation>
    <scope>NUCLEOTIDE SEQUENCE</scope>
    <source>
        <strain evidence="9">CGMCC 1.15725</strain>
    </source>
</reference>
<evidence type="ECO:0000313" key="9">
    <source>
        <dbReference type="EMBL" id="GGF21478.1"/>
    </source>
</evidence>
<evidence type="ECO:0000256" key="4">
    <source>
        <dbReference type="ARBA" id="ARBA00016244"/>
    </source>
</evidence>
<dbReference type="GO" id="GO:0005198">
    <property type="term" value="F:structural molecule activity"/>
    <property type="evidence" value="ECO:0007669"/>
    <property type="project" value="InterPro"/>
</dbReference>
<evidence type="ECO:0000313" key="10">
    <source>
        <dbReference type="Proteomes" id="UP000646365"/>
    </source>
</evidence>
<dbReference type="GO" id="GO:0009424">
    <property type="term" value="C:bacterial-type flagellum hook"/>
    <property type="evidence" value="ECO:0007669"/>
    <property type="project" value="InterPro"/>
</dbReference>
<evidence type="ECO:0000259" key="7">
    <source>
        <dbReference type="Pfam" id="PF06429"/>
    </source>
</evidence>
<comment type="caution">
    <text evidence="9">The sequence shown here is derived from an EMBL/GenBank/DDBJ whole genome shotgun (WGS) entry which is preliminary data.</text>
</comment>
<evidence type="ECO:0000256" key="3">
    <source>
        <dbReference type="ARBA" id="ARBA00009677"/>
    </source>
</evidence>
<evidence type="ECO:0000259" key="8">
    <source>
        <dbReference type="Pfam" id="PF22638"/>
    </source>
</evidence>
<dbReference type="AlphaFoldDB" id="A0A8J2YU55"/>
<dbReference type="RefSeq" id="WP_189047007.1">
    <property type="nucleotide sequence ID" value="NZ_BMJQ01000007.1"/>
</dbReference>
<evidence type="ECO:0000256" key="6">
    <source>
        <dbReference type="ARBA" id="ARBA00023143"/>
    </source>
</evidence>
<protein>
    <recommendedName>
        <fullName evidence="4">Flagellar hook-associated protein 1</fullName>
    </recommendedName>
</protein>
<keyword evidence="9" id="KW-0966">Cell projection</keyword>
<dbReference type="EMBL" id="BMJQ01000007">
    <property type="protein sequence ID" value="GGF21478.1"/>
    <property type="molecule type" value="Genomic_DNA"/>
</dbReference>
<comment type="similarity">
    <text evidence="3">Belongs to the flagella basal body rod proteins family.</text>
</comment>
<gene>
    <name evidence="9" type="ORF">GCM10011611_29430</name>
</gene>
<proteinExistence type="inferred from homology"/>
<reference evidence="9" key="2">
    <citation type="submission" date="2020-09" db="EMBL/GenBank/DDBJ databases">
        <authorList>
            <person name="Sun Q."/>
            <person name="Zhou Y."/>
        </authorList>
    </citation>
    <scope>NUCLEOTIDE SEQUENCE</scope>
    <source>
        <strain evidence="9">CGMCC 1.15725</strain>
    </source>
</reference>
<dbReference type="PANTHER" id="PTHR30033:SF2">
    <property type="entry name" value="FLAGELLAR HOOK PROTEIN"/>
    <property type="match status" value="1"/>
</dbReference>
<dbReference type="InterPro" id="IPR053927">
    <property type="entry name" value="FlgK_helical"/>
</dbReference>
<evidence type="ECO:0000256" key="2">
    <source>
        <dbReference type="ARBA" id="ARBA00004613"/>
    </source>
</evidence>
<dbReference type="InterPro" id="IPR010930">
    <property type="entry name" value="Flg_bb/hook_C_dom"/>
</dbReference>
<dbReference type="PRINTS" id="PR01005">
    <property type="entry name" value="FLGHOOKAP1"/>
</dbReference>